<name>A0AAP0KD18_9MAGN</name>
<evidence type="ECO:0000313" key="1">
    <source>
        <dbReference type="EMBL" id="KAK9150222.1"/>
    </source>
</evidence>
<reference evidence="1 2" key="1">
    <citation type="submission" date="2024-01" db="EMBL/GenBank/DDBJ databases">
        <title>Genome assemblies of Stephania.</title>
        <authorList>
            <person name="Yang L."/>
        </authorList>
    </citation>
    <scope>NUCLEOTIDE SEQUENCE [LARGE SCALE GENOMIC DNA]</scope>
    <source>
        <strain evidence="1">YNDBR</strain>
        <tissue evidence="1">Leaf</tissue>
    </source>
</reference>
<dbReference type="Proteomes" id="UP001420932">
    <property type="component" value="Unassembled WGS sequence"/>
</dbReference>
<evidence type="ECO:0000313" key="2">
    <source>
        <dbReference type="Proteomes" id="UP001420932"/>
    </source>
</evidence>
<dbReference type="AlphaFoldDB" id="A0AAP0KD18"/>
<dbReference type="EMBL" id="JBBNAF010000004">
    <property type="protein sequence ID" value="KAK9150222.1"/>
    <property type="molecule type" value="Genomic_DNA"/>
</dbReference>
<keyword evidence="2" id="KW-1185">Reference proteome</keyword>
<sequence>MRSSIVSVSLFGKADVWLCTTVASMWMLWSAVDVMVSESVGVHASEYQSRSRHRHIQCEGLEMIRGKRGLDGRGQEINLRAYCVSTMCGVYGASVRWTNAEVRDPVESIDRDSDLVMHRDKDMYMFQLERDFNVPVWAYGQPGDRWYVLCLEVAEEPSSSRRSPALQSKMGVWPWAGMALGLHS</sequence>
<proteinExistence type="predicted"/>
<comment type="caution">
    <text evidence="1">The sequence shown here is derived from an EMBL/GenBank/DDBJ whole genome shotgun (WGS) entry which is preliminary data.</text>
</comment>
<organism evidence="1 2">
    <name type="scientific">Stephania yunnanensis</name>
    <dbReference type="NCBI Taxonomy" id="152371"/>
    <lineage>
        <taxon>Eukaryota</taxon>
        <taxon>Viridiplantae</taxon>
        <taxon>Streptophyta</taxon>
        <taxon>Embryophyta</taxon>
        <taxon>Tracheophyta</taxon>
        <taxon>Spermatophyta</taxon>
        <taxon>Magnoliopsida</taxon>
        <taxon>Ranunculales</taxon>
        <taxon>Menispermaceae</taxon>
        <taxon>Menispermoideae</taxon>
        <taxon>Cissampelideae</taxon>
        <taxon>Stephania</taxon>
    </lineage>
</organism>
<gene>
    <name evidence="1" type="ORF">Syun_008531</name>
</gene>
<accession>A0AAP0KD18</accession>
<protein>
    <submittedName>
        <fullName evidence="1">Uncharacterized protein</fullName>
    </submittedName>
</protein>